<evidence type="ECO:0000313" key="1">
    <source>
        <dbReference type="EMBL" id="RKH68304.1"/>
    </source>
</evidence>
<accession>A0A3A8QYU2</accession>
<organism evidence="1 2">
    <name type="scientific">Corallococcus llansteffanensis</name>
    <dbReference type="NCBI Taxonomy" id="2316731"/>
    <lineage>
        <taxon>Bacteria</taxon>
        <taxon>Pseudomonadati</taxon>
        <taxon>Myxococcota</taxon>
        <taxon>Myxococcia</taxon>
        <taxon>Myxococcales</taxon>
        <taxon>Cystobacterineae</taxon>
        <taxon>Myxococcaceae</taxon>
        <taxon>Corallococcus</taxon>
    </lineage>
</organism>
<feature type="non-terminal residue" evidence="1">
    <location>
        <position position="146"/>
    </location>
</feature>
<dbReference type="RefSeq" id="WP_147451002.1">
    <property type="nucleotide sequence ID" value="NZ_RAWB01000008.1"/>
</dbReference>
<name>A0A3A8QYU2_9BACT</name>
<reference evidence="2" key="1">
    <citation type="submission" date="2018-09" db="EMBL/GenBank/DDBJ databases">
        <authorList>
            <person name="Livingstone P.G."/>
            <person name="Whitworth D.E."/>
        </authorList>
    </citation>
    <scope>NUCLEOTIDE SEQUENCE [LARGE SCALE GENOMIC DNA]</scope>
    <source>
        <strain evidence="2">CA051B</strain>
    </source>
</reference>
<evidence type="ECO:0000313" key="2">
    <source>
        <dbReference type="Proteomes" id="UP000272888"/>
    </source>
</evidence>
<protein>
    <submittedName>
        <fullName evidence="1">Uncharacterized protein</fullName>
    </submittedName>
</protein>
<dbReference type="AlphaFoldDB" id="A0A3A8QYU2"/>
<sequence>MSRRVLIAGPASLLASHLAALRLASSEDTLVLLVQGPEGSCWAEEDALALVRHAVGQGGAADAVEARWAPLCARVHGPRGEGLALGEALRDCARLDEAWYLEDGARPTPGDAVPRHLIPALARLGVTEFNHVGPVGEGFEARHRDT</sequence>
<dbReference type="EMBL" id="RAWB01000008">
    <property type="protein sequence ID" value="RKH68304.1"/>
    <property type="molecule type" value="Genomic_DNA"/>
</dbReference>
<gene>
    <name evidence="1" type="ORF">D7V93_01680</name>
</gene>
<proteinExistence type="predicted"/>
<comment type="caution">
    <text evidence="1">The sequence shown here is derived from an EMBL/GenBank/DDBJ whole genome shotgun (WGS) entry which is preliminary data.</text>
</comment>
<keyword evidence="2" id="KW-1185">Reference proteome</keyword>
<dbReference type="Proteomes" id="UP000272888">
    <property type="component" value="Unassembled WGS sequence"/>
</dbReference>